<dbReference type="Proteomes" id="UP000018458">
    <property type="component" value="Unassembled WGS sequence"/>
</dbReference>
<dbReference type="HOGENOM" id="CLU_3297524_0_0_6"/>
<protein>
    <submittedName>
        <fullName evidence="1">Uncharacterized protein</fullName>
    </submittedName>
</protein>
<dbReference type="EMBL" id="AEVO01000144">
    <property type="protein sequence ID" value="EFY06201.1"/>
    <property type="molecule type" value="Genomic_DNA"/>
</dbReference>
<evidence type="ECO:0000313" key="1">
    <source>
        <dbReference type="EMBL" id="EFY06201.1"/>
    </source>
</evidence>
<comment type="caution">
    <text evidence="1">The sequence shown here is derived from an EMBL/GenBank/DDBJ whole genome shotgun (WGS) entry which is preliminary data.</text>
</comment>
<dbReference type="AlphaFoldDB" id="E8LMQ4"/>
<evidence type="ECO:0000313" key="2">
    <source>
        <dbReference type="Proteomes" id="UP000018458"/>
    </source>
</evidence>
<reference evidence="1 2" key="1">
    <citation type="submission" date="2011-01" db="EMBL/GenBank/DDBJ databases">
        <authorList>
            <person name="Weinstock G."/>
            <person name="Sodergren E."/>
            <person name="Clifton S."/>
            <person name="Fulton L."/>
            <person name="Fulton B."/>
            <person name="Courtney L."/>
            <person name="Fronick C."/>
            <person name="Harrison M."/>
            <person name="Strong C."/>
            <person name="Farmer C."/>
            <person name="Delahaunty K."/>
            <person name="Markovic C."/>
            <person name="Hall O."/>
            <person name="Minx P."/>
            <person name="Tomlinson C."/>
            <person name="Mitreva M."/>
            <person name="Hou S."/>
            <person name="Chen J."/>
            <person name="Wollam A."/>
            <person name="Pepin K.H."/>
            <person name="Johnson M."/>
            <person name="Bhonagiri V."/>
            <person name="Zhang X."/>
            <person name="Suruliraj S."/>
            <person name="Warren W."/>
            <person name="Chinwalla A."/>
            <person name="Mardis E.R."/>
            <person name="Wilson R.K."/>
        </authorList>
    </citation>
    <scope>NUCLEOTIDE SEQUENCE [LARGE SCALE GENOMIC DNA]</scope>
    <source>
        <strain evidence="2">DSM 22608 / JCM 16073 / KCTC 15190 / YIT 12066</strain>
    </source>
</reference>
<sequence>MQTKDYKDTFEFMNNLYGKAIICVVDYVSFKKSLITDCYL</sequence>
<keyword evidence="2" id="KW-1185">Reference proteome</keyword>
<organism evidence="1 2">
    <name type="scientific">Succinatimonas hippei (strain DSM 22608 / JCM 16073 / KCTC 15190 / YIT 12066)</name>
    <dbReference type="NCBI Taxonomy" id="762983"/>
    <lineage>
        <taxon>Bacteria</taxon>
        <taxon>Pseudomonadati</taxon>
        <taxon>Pseudomonadota</taxon>
        <taxon>Gammaproteobacteria</taxon>
        <taxon>Aeromonadales</taxon>
        <taxon>Succinivibrionaceae</taxon>
        <taxon>Succinatimonas</taxon>
    </lineage>
</organism>
<gene>
    <name evidence="1" type="ORF">HMPREF9444_02048</name>
</gene>
<proteinExistence type="predicted"/>
<accession>E8LMQ4</accession>
<name>E8LMQ4_SUCHY</name>